<feature type="transmembrane region" description="Helical" evidence="1">
    <location>
        <begin position="201"/>
        <end position="227"/>
    </location>
</feature>
<protein>
    <submittedName>
        <fullName evidence="2">Variable surface protein</fullName>
    </submittedName>
</protein>
<proteinExistence type="predicted"/>
<keyword evidence="1" id="KW-1133">Transmembrane helix</keyword>
<dbReference type="EMBL" id="BDQF01000202">
    <property type="protein sequence ID" value="GAW84259.1"/>
    <property type="molecule type" value="Genomic_DNA"/>
</dbReference>
<gene>
    <name evidence="2" type="ORF">PGO_001985</name>
</gene>
<name>A0A1Y1JP64_PLAGO</name>
<evidence type="ECO:0000313" key="2">
    <source>
        <dbReference type="EMBL" id="GAW84259.1"/>
    </source>
</evidence>
<accession>A0A1Y1JP64</accession>
<keyword evidence="3" id="KW-1185">Reference proteome</keyword>
<dbReference type="RefSeq" id="XP_028546848.1">
    <property type="nucleotide sequence ID" value="XM_028691047.1"/>
</dbReference>
<keyword evidence="1" id="KW-0812">Transmembrane</keyword>
<keyword evidence="1" id="KW-0472">Membrane</keyword>
<dbReference type="AlphaFoldDB" id="A0A1Y1JP64"/>
<organism evidence="2 3">
    <name type="scientific">Plasmodium gonderi</name>
    <dbReference type="NCBI Taxonomy" id="77519"/>
    <lineage>
        <taxon>Eukaryota</taxon>
        <taxon>Sar</taxon>
        <taxon>Alveolata</taxon>
        <taxon>Apicomplexa</taxon>
        <taxon>Aconoidasida</taxon>
        <taxon>Haemosporida</taxon>
        <taxon>Plasmodiidae</taxon>
        <taxon>Plasmodium</taxon>
        <taxon>Plasmodium (Plasmodium)</taxon>
    </lineage>
</organism>
<dbReference type="Proteomes" id="UP000195521">
    <property type="component" value="Unassembled WGS sequence"/>
</dbReference>
<comment type="caution">
    <text evidence="2">The sequence shown here is derived from an EMBL/GenBank/DDBJ whole genome shotgun (WGS) entry which is preliminary data.</text>
</comment>
<evidence type="ECO:0000256" key="1">
    <source>
        <dbReference type="SAM" id="Phobius"/>
    </source>
</evidence>
<sequence length="270" mass="31940">MFFIENYNSICLFPIFREIIDAHKGDEGSYVTKKGCNYNLLTPYLLLKENNACNEIMLYLADIQSINDSYLKEVSCKYLYFLVSPYIKDRDNDINHIKNIYSAFLKGYKYSLGNHPDHICIKYKDTITVDDLTILNAIHDVRTYFKEIKDVNREKSYNDDYFIQTVNIIKNHYKEPIKTVVQKIYKEKLIPCEKRNISFPILITVLVMVLICVFLFTLSYTTLGSYIQNNIRILKNKRNNSNNEWNIMPPSEVSRNTYSDDEFNVFYNFN</sequence>
<evidence type="ECO:0000313" key="3">
    <source>
        <dbReference type="Proteomes" id="UP000195521"/>
    </source>
</evidence>
<dbReference type="GeneID" id="39745067"/>
<reference evidence="3" key="1">
    <citation type="submission" date="2017-04" db="EMBL/GenBank/DDBJ databases">
        <title>Plasmodium gonderi genome.</title>
        <authorList>
            <person name="Arisue N."/>
            <person name="Honma H."/>
            <person name="Kawai S."/>
            <person name="Tougan T."/>
            <person name="Tanabe K."/>
            <person name="Horii T."/>
        </authorList>
    </citation>
    <scope>NUCLEOTIDE SEQUENCE [LARGE SCALE GENOMIC DNA]</scope>
    <source>
        <strain evidence="3">ATCC 30045</strain>
    </source>
</reference>